<proteinExistence type="predicted"/>
<comment type="caution">
    <text evidence="4">The sequence shown here is derived from an EMBL/GenBank/DDBJ whole genome shotgun (WGS) entry which is preliminary data.</text>
</comment>
<dbReference type="InterPro" id="IPR011011">
    <property type="entry name" value="Znf_FYVE_PHD"/>
</dbReference>
<dbReference type="PROSITE" id="PS00028">
    <property type="entry name" value="ZINC_FINGER_C2H2_1"/>
    <property type="match status" value="1"/>
</dbReference>
<keyword evidence="5" id="KW-1185">Reference proteome</keyword>
<keyword evidence="2" id="KW-1133">Transmembrane helix</keyword>
<evidence type="ECO:0000313" key="5">
    <source>
        <dbReference type="Proteomes" id="UP000728185"/>
    </source>
</evidence>
<dbReference type="InterPro" id="IPR013083">
    <property type="entry name" value="Znf_RING/FYVE/PHD"/>
</dbReference>
<feature type="domain" description="C2H2-type" evidence="3">
    <location>
        <begin position="24"/>
        <end position="53"/>
    </location>
</feature>
<keyword evidence="2" id="KW-0472">Membrane</keyword>
<organism evidence="4 5">
    <name type="scientific">Fasciolopsis buskii</name>
    <dbReference type="NCBI Taxonomy" id="27845"/>
    <lineage>
        <taxon>Eukaryota</taxon>
        <taxon>Metazoa</taxon>
        <taxon>Spiralia</taxon>
        <taxon>Lophotrochozoa</taxon>
        <taxon>Platyhelminthes</taxon>
        <taxon>Trematoda</taxon>
        <taxon>Digenea</taxon>
        <taxon>Plagiorchiida</taxon>
        <taxon>Echinostomata</taxon>
        <taxon>Echinostomatoidea</taxon>
        <taxon>Fasciolidae</taxon>
        <taxon>Fasciolopsis</taxon>
    </lineage>
</organism>
<dbReference type="Proteomes" id="UP000728185">
    <property type="component" value="Unassembled WGS sequence"/>
</dbReference>
<accession>A0A8E0SA44</accession>
<evidence type="ECO:0000259" key="3">
    <source>
        <dbReference type="PROSITE" id="PS50157"/>
    </source>
</evidence>
<dbReference type="EMBL" id="LUCM01000097">
    <property type="protein sequence ID" value="KAA0201114.1"/>
    <property type="molecule type" value="Genomic_DNA"/>
</dbReference>
<sequence length="394" mass="44048">MMYHPVDFDIDDFLSRIQGNKPPFMCPAETCGKIYKSYAHMQKHMLIHRPPAPIEIPAPQVECSQVGSALKFNDTSSIQPCFTPHFIVNNEKLQAQKLVNLIPPTDSRCSVVFEATPATGGQTFRCSIFVPLTLRIQLANRDSEQSKSCFSSYSIKADGDGEPVRTVNPAKNAFKQNVRKASNRDEKPPNSIDFNKCNSSVDPAQSDGKKLEFQLPKPVFEIDTDFLFRKPVPLKEGVGYIRFIEKSPDELDDIVEYDLDEEDLFWLDRINKERRMNSLSAISEGVLEWVIDRFEKEARFRVVAANGSLLTDSTCATPGANQSGVDEDAVCAVCQDGTCENTNVILFCDVCNLAVHQVSLFGLLGSVKLMFMLFYTRLKSIVAAKQKHKSISIG</sequence>
<dbReference type="PROSITE" id="PS50157">
    <property type="entry name" value="ZINC_FINGER_C2H2_2"/>
    <property type="match status" value="1"/>
</dbReference>
<dbReference type="Gene3D" id="3.30.40.10">
    <property type="entry name" value="Zinc/RING finger domain, C3HC4 (zinc finger)"/>
    <property type="match status" value="1"/>
</dbReference>
<evidence type="ECO:0000256" key="1">
    <source>
        <dbReference type="PROSITE-ProRule" id="PRU00042"/>
    </source>
</evidence>
<dbReference type="Pfam" id="PF10513">
    <property type="entry name" value="EPL1"/>
    <property type="match status" value="1"/>
</dbReference>
<keyword evidence="1" id="KW-0479">Metal-binding</keyword>
<reference evidence="4" key="1">
    <citation type="submission" date="2019-05" db="EMBL/GenBank/DDBJ databases">
        <title>Annotation for the trematode Fasciolopsis buski.</title>
        <authorList>
            <person name="Choi Y.-J."/>
        </authorList>
    </citation>
    <scope>NUCLEOTIDE SEQUENCE</scope>
    <source>
        <strain evidence="4">HT</strain>
        <tissue evidence="4">Whole worm</tissue>
    </source>
</reference>
<protein>
    <submittedName>
        <fullName evidence="4">Peregrin</fullName>
    </submittedName>
</protein>
<dbReference type="InterPro" id="IPR013087">
    <property type="entry name" value="Znf_C2H2_type"/>
</dbReference>
<dbReference type="GO" id="GO:0006357">
    <property type="term" value="P:regulation of transcription by RNA polymerase II"/>
    <property type="evidence" value="ECO:0007669"/>
    <property type="project" value="TreeGrafter"/>
</dbReference>
<dbReference type="AlphaFoldDB" id="A0A8E0SA44"/>
<dbReference type="InterPro" id="IPR050701">
    <property type="entry name" value="Histone_Mod_Regulator"/>
</dbReference>
<keyword evidence="1" id="KW-0863">Zinc-finger</keyword>
<dbReference type="OrthoDB" id="20839at2759"/>
<dbReference type="PANTHER" id="PTHR13793">
    <property type="entry name" value="PHD FINGER PROTEINS"/>
    <property type="match status" value="1"/>
</dbReference>
<dbReference type="PANTHER" id="PTHR13793:SF107">
    <property type="entry name" value="BROMODOMAIN-CONTAINING PROTEIN HOMOLOG"/>
    <property type="match status" value="1"/>
</dbReference>
<dbReference type="InterPro" id="IPR036236">
    <property type="entry name" value="Znf_C2H2_sf"/>
</dbReference>
<dbReference type="SMART" id="SM00355">
    <property type="entry name" value="ZnF_C2H2"/>
    <property type="match status" value="1"/>
</dbReference>
<keyword evidence="2" id="KW-0812">Transmembrane</keyword>
<dbReference type="SUPFAM" id="SSF57903">
    <property type="entry name" value="FYVE/PHD zinc finger"/>
    <property type="match status" value="1"/>
</dbReference>
<keyword evidence="1" id="KW-0862">Zinc</keyword>
<dbReference type="SUPFAM" id="SSF57667">
    <property type="entry name" value="beta-beta-alpha zinc fingers"/>
    <property type="match status" value="1"/>
</dbReference>
<dbReference type="GO" id="GO:0008270">
    <property type="term" value="F:zinc ion binding"/>
    <property type="evidence" value="ECO:0007669"/>
    <property type="project" value="UniProtKB-KW"/>
</dbReference>
<gene>
    <name evidence="4" type="ORF">FBUS_11534</name>
</gene>
<evidence type="ECO:0000256" key="2">
    <source>
        <dbReference type="SAM" id="Phobius"/>
    </source>
</evidence>
<dbReference type="Gene3D" id="3.30.160.60">
    <property type="entry name" value="Classic Zinc Finger"/>
    <property type="match status" value="1"/>
</dbReference>
<dbReference type="InterPro" id="IPR019542">
    <property type="entry name" value="Enhancer_polycomb-like_N"/>
</dbReference>
<feature type="transmembrane region" description="Helical" evidence="2">
    <location>
        <begin position="358"/>
        <end position="378"/>
    </location>
</feature>
<name>A0A8E0SA44_9TREM</name>
<evidence type="ECO:0000313" key="4">
    <source>
        <dbReference type="EMBL" id="KAA0201114.1"/>
    </source>
</evidence>